<feature type="region of interest" description="Disordered" evidence="3">
    <location>
        <begin position="1"/>
        <end position="26"/>
    </location>
</feature>
<feature type="compositionally biased region" description="Polar residues" evidence="3">
    <location>
        <begin position="1"/>
        <end position="14"/>
    </location>
</feature>
<feature type="transmembrane region" description="Helical" evidence="4">
    <location>
        <begin position="727"/>
        <end position="746"/>
    </location>
</feature>
<dbReference type="PANTHER" id="PTHR45527:SF1">
    <property type="entry name" value="FATTY ACID SYNTHASE"/>
    <property type="match status" value="1"/>
</dbReference>
<dbReference type="RefSeq" id="WP_116414965.1">
    <property type="nucleotide sequence ID" value="NZ_NBWZ01000001.1"/>
</dbReference>
<dbReference type="Pfam" id="PF00550">
    <property type="entry name" value="PP-binding"/>
    <property type="match status" value="1"/>
</dbReference>
<evidence type="ECO:0000313" key="6">
    <source>
        <dbReference type="EMBL" id="RFA09580.1"/>
    </source>
</evidence>
<dbReference type="Pfam" id="PF00501">
    <property type="entry name" value="AMP-binding"/>
    <property type="match status" value="1"/>
</dbReference>
<dbReference type="GO" id="GO:0005737">
    <property type="term" value="C:cytoplasm"/>
    <property type="evidence" value="ECO:0007669"/>
    <property type="project" value="TreeGrafter"/>
</dbReference>
<dbReference type="InterPro" id="IPR029058">
    <property type="entry name" value="AB_hydrolase_fold"/>
</dbReference>
<feature type="transmembrane region" description="Helical" evidence="4">
    <location>
        <begin position="1005"/>
        <end position="1031"/>
    </location>
</feature>
<comment type="caution">
    <text evidence="6">The sequence shown here is derived from an EMBL/GenBank/DDBJ whole genome shotgun (WGS) entry which is preliminary data.</text>
</comment>
<dbReference type="PROSITE" id="PS50075">
    <property type="entry name" value="CARRIER"/>
    <property type="match status" value="1"/>
</dbReference>
<dbReference type="Gene3D" id="3.40.50.12780">
    <property type="entry name" value="N-terminal domain of ligase-like"/>
    <property type="match status" value="1"/>
</dbReference>
<feature type="region of interest" description="Disordered" evidence="3">
    <location>
        <begin position="149"/>
        <end position="189"/>
    </location>
</feature>
<dbReference type="SUPFAM" id="SSF47336">
    <property type="entry name" value="ACP-like"/>
    <property type="match status" value="1"/>
</dbReference>
<evidence type="ECO:0000259" key="5">
    <source>
        <dbReference type="PROSITE" id="PS50075"/>
    </source>
</evidence>
<dbReference type="InterPro" id="IPR020806">
    <property type="entry name" value="PKS_PP-bd"/>
</dbReference>
<dbReference type="InterPro" id="IPR010071">
    <property type="entry name" value="AA_adenyl_dom"/>
</dbReference>
<dbReference type="NCBIfam" id="TIGR02353">
    <property type="entry name" value="NRPS_term_dom"/>
    <property type="match status" value="1"/>
</dbReference>
<dbReference type="SMART" id="SM00823">
    <property type="entry name" value="PKS_PP"/>
    <property type="match status" value="1"/>
</dbReference>
<dbReference type="InterPro" id="IPR020845">
    <property type="entry name" value="AMP-binding_CS"/>
</dbReference>
<dbReference type="SUPFAM" id="SSF51161">
    <property type="entry name" value="Trimeric LpxA-like enzymes"/>
    <property type="match status" value="3"/>
</dbReference>
<evidence type="ECO:0000313" key="7">
    <source>
        <dbReference type="Proteomes" id="UP000256486"/>
    </source>
</evidence>
<dbReference type="CDD" id="cd05930">
    <property type="entry name" value="A_NRPS"/>
    <property type="match status" value="1"/>
</dbReference>
<organism evidence="6 7">
    <name type="scientific">Subtercola boreus</name>
    <dbReference type="NCBI Taxonomy" id="120213"/>
    <lineage>
        <taxon>Bacteria</taxon>
        <taxon>Bacillati</taxon>
        <taxon>Actinomycetota</taxon>
        <taxon>Actinomycetes</taxon>
        <taxon>Micrococcales</taxon>
        <taxon>Microbacteriaceae</taxon>
        <taxon>Subtercola</taxon>
    </lineage>
</organism>
<keyword evidence="4" id="KW-1133">Transmembrane helix</keyword>
<dbReference type="Gene3D" id="3.30.300.30">
    <property type="match status" value="1"/>
</dbReference>
<dbReference type="InterPro" id="IPR042099">
    <property type="entry name" value="ANL_N_sf"/>
</dbReference>
<dbReference type="PROSITE" id="PS00455">
    <property type="entry name" value="AMP_BINDING"/>
    <property type="match status" value="1"/>
</dbReference>
<dbReference type="GO" id="GO:0044550">
    <property type="term" value="P:secondary metabolite biosynthetic process"/>
    <property type="evidence" value="ECO:0007669"/>
    <property type="project" value="TreeGrafter"/>
</dbReference>
<feature type="compositionally biased region" description="Low complexity" evidence="3">
    <location>
        <begin position="170"/>
        <end position="186"/>
    </location>
</feature>
<accession>A0A3E0VJL1</accession>
<dbReference type="OrthoDB" id="2472181at2"/>
<dbReference type="InterPro" id="IPR011004">
    <property type="entry name" value="Trimer_LpxA-like_sf"/>
</dbReference>
<feature type="transmembrane region" description="Helical" evidence="4">
    <location>
        <begin position="702"/>
        <end position="721"/>
    </location>
</feature>
<keyword evidence="4" id="KW-0812">Transmembrane</keyword>
<dbReference type="PANTHER" id="PTHR45527">
    <property type="entry name" value="NONRIBOSOMAL PEPTIDE SYNTHETASE"/>
    <property type="match status" value="1"/>
</dbReference>
<evidence type="ECO:0000256" key="4">
    <source>
        <dbReference type="SAM" id="Phobius"/>
    </source>
</evidence>
<feature type="transmembrane region" description="Helical" evidence="4">
    <location>
        <begin position="1207"/>
        <end position="1227"/>
    </location>
</feature>
<dbReference type="EMBL" id="NBWZ01000001">
    <property type="protein sequence ID" value="RFA09580.1"/>
    <property type="molecule type" value="Genomic_DNA"/>
</dbReference>
<gene>
    <name evidence="6" type="ORF">B7R54_10380</name>
</gene>
<proteinExistence type="predicted"/>
<dbReference type="Gene3D" id="3.40.50.1820">
    <property type="entry name" value="alpha/beta hydrolase"/>
    <property type="match status" value="1"/>
</dbReference>
<feature type="transmembrane region" description="Helical" evidence="4">
    <location>
        <begin position="918"/>
        <end position="948"/>
    </location>
</feature>
<evidence type="ECO:0000256" key="2">
    <source>
        <dbReference type="ARBA" id="ARBA00022553"/>
    </source>
</evidence>
<dbReference type="InterPro" id="IPR045851">
    <property type="entry name" value="AMP-bd_C_sf"/>
</dbReference>
<reference evidence="6 7" key="1">
    <citation type="submission" date="2017-04" db="EMBL/GenBank/DDBJ databases">
        <title>Comparative genome analysis of Subtercola boreus.</title>
        <authorList>
            <person name="Cho Y.-J."/>
            <person name="Cho A."/>
            <person name="Kim O.-S."/>
            <person name="Lee J.-I."/>
        </authorList>
    </citation>
    <scope>NUCLEOTIDE SEQUENCE [LARGE SCALE GENOMIC DNA]</scope>
    <source>
        <strain evidence="6 7">K300</strain>
    </source>
</reference>
<dbReference type="NCBIfam" id="TIGR01733">
    <property type="entry name" value="AA-adenyl-dom"/>
    <property type="match status" value="1"/>
</dbReference>
<evidence type="ECO:0000256" key="1">
    <source>
        <dbReference type="ARBA" id="ARBA00022450"/>
    </source>
</evidence>
<feature type="transmembrane region" description="Helical" evidence="4">
    <location>
        <begin position="1239"/>
        <end position="1261"/>
    </location>
</feature>
<keyword evidence="7" id="KW-1185">Reference proteome</keyword>
<protein>
    <submittedName>
        <fullName evidence="6">Amino acid adenylation protein</fullName>
    </submittedName>
</protein>
<name>A0A3E0VJL1_9MICO</name>
<keyword evidence="1" id="KW-0596">Phosphopantetheine</keyword>
<dbReference type="GO" id="GO:0043041">
    <property type="term" value="P:amino acid activation for nonribosomal peptide biosynthetic process"/>
    <property type="evidence" value="ECO:0007669"/>
    <property type="project" value="TreeGrafter"/>
</dbReference>
<dbReference type="Proteomes" id="UP000256486">
    <property type="component" value="Unassembled WGS sequence"/>
</dbReference>
<dbReference type="InterPro" id="IPR009081">
    <property type="entry name" value="PP-bd_ACP"/>
</dbReference>
<feature type="region of interest" description="Disordered" evidence="3">
    <location>
        <begin position="557"/>
        <end position="590"/>
    </location>
</feature>
<dbReference type="Gene3D" id="2.160.10.10">
    <property type="entry name" value="Hexapeptide repeat proteins"/>
    <property type="match status" value="2"/>
</dbReference>
<dbReference type="InterPro" id="IPR000873">
    <property type="entry name" value="AMP-dep_synth/lig_dom"/>
</dbReference>
<dbReference type="GO" id="GO:0031177">
    <property type="term" value="F:phosphopantetheine binding"/>
    <property type="evidence" value="ECO:0007669"/>
    <property type="project" value="InterPro"/>
</dbReference>
<dbReference type="SUPFAM" id="SSF56801">
    <property type="entry name" value="Acetyl-CoA synthetase-like"/>
    <property type="match status" value="1"/>
</dbReference>
<evidence type="ECO:0000256" key="3">
    <source>
        <dbReference type="SAM" id="MobiDB-lite"/>
    </source>
</evidence>
<keyword evidence="2" id="KW-0597">Phosphoprotein</keyword>
<sequence length="1456" mass="149722">MTSASHTPGPSSSPGALREGAGILGAGPTPEPRTLVDILRESAVANPQASALADAAGTLSYRELLREVNRTAARLAEAGVRRGDRVGIRIPSGTRTLYISILGVLVAGAAYVPVDADDPEERATLVFGEAEVVGVIGADGVLVPSAVPDARTGPDGGEDAARTGAEHVGAAHTASAGADAGADTASIPTLGSPTGTLPVVGGPTPDLDAWIIFTSGSTGTPKGVAVSHRSAAAFVDAEARMFLQGEPIGPGDRVLAGLSVAFDASCEEMWLAWRHGACLVPAPRSLVRSGVDLGPWLIAHGITVVSTVPTLAALWPLESLELVRLLIFGGEACPPELVARLAVDGREVWNTYGPTEATVVACGALLDGVSPVRIGLPLDGWLLAVVDGDGHPVAEGETGELIIGGVGLARYLDPAKDAEKYAPMPTLGWDRAYRSGDLVVFDRRGLLFQGRADDQVKLGGRRIELGEVEAAIQALPGVAGAAAVVQRTAAGNQILVGYLAATDPGSPFDTAGATTLLRESLPAALIPLLSVVDSLPTRTSGKVDKAALPWPLPSFRGGGSGSGSDADAGAGAASGAGTRPGDGSKKGAGPDTALSETALWIAEHFTAILGAPITGPDDDFFAFGGGSLSAAQLVSVIRTRFPETTVADIYDHPRIGALATELDARSPVEAVKRAPVRPTPPGTQLAQTLLGIPLYVLVGLRWLVYVLAANNVLALFGVFPWAPTISWWYILVGFLVLITPFGRMAISVLSARALLAGVEPGDYPRGGTVHVRLWLAEQIAQLVGATNLAGAPWIITYARALGAKIAPGVDLHTLPPITGMLKIGTRASVEPEVDLSGYWIDGDTLRLGSIQIGADAAIGARSTILPGTRIGRRAEIAPGSAVSGRVPAGQLWAGSPAERRGKARPDWPNERPPRNARWLVAFAAGSVALSLLPVVAVLAGALVAGWFLGLSLDPSALGGLGSTGGGTAQTPAFVSVSTSVASTAGVAVGSGFTALPTLGDAALRVLAAIPLATIAAGIVYAGLTVIAARLLGIGIRPGSYPVRSRIGFQVWATERLLDAARTILFPFYASLFTPVWLRMLGATVGKNVEASTVLLLPKMTTIADQAFLADDTMVASYELGGGWLRIDEAKVGKRAFLGNSGMTGPGRTVPRNGLVAVLSATPRKAKSGSSWLGNPPVRLRRQVAEFDEGRTFHPSGWLKLARALWELGRIVPVMISVAIGLGIVVLLELLLGTLGLGGAILLSGAVMLAGGAVAAIVTTAAKWALIGRIRQGEHPLWSSFVWRNEVSDTFVEMVAAPWFANAASGTPALAWWLRSIGARIGRGAWIETYWLPEADLISLGAGSTVNRGVVVQTHLFHDRVMSLDSVSLDDGATIGPHGVILPAASIGSDATVGPASLVMRGEHVPSGSRWAGNPIAPWADAAVADAASQGSSGMDSSGLRLETAAEAGLPVLPVGG</sequence>
<keyword evidence="4" id="KW-0472">Membrane</keyword>
<feature type="domain" description="Carrier" evidence="5">
    <location>
        <begin position="592"/>
        <end position="666"/>
    </location>
</feature>
<dbReference type="InterPro" id="IPR012728">
    <property type="entry name" value="Pls/PosA_C"/>
</dbReference>
<dbReference type="InterPro" id="IPR036736">
    <property type="entry name" value="ACP-like_sf"/>
</dbReference>